<accession>A0A0A9XIT8</accession>
<proteinExistence type="predicted"/>
<protein>
    <submittedName>
        <fullName evidence="2">Solute carrier organic anion transporter family member 1C1</fullName>
    </submittedName>
</protein>
<reference evidence="2" key="2">
    <citation type="submission" date="2014-07" db="EMBL/GenBank/DDBJ databases">
        <authorList>
            <person name="Hull J."/>
        </authorList>
    </citation>
    <scope>NUCLEOTIDE SEQUENCE</scope>
</reference>
<evidence type="ECO:0000313" key="2">
    <source>
        <dbReference type="EMBL" id="JAG18723.1"/>
    </source>
</evidence>
<organism evidence="2">
    <name type="scientific">Lygus hesperus</name>
    <name type="common">Western plant bug</name>
    <dbReference type="NCBI Taxonomy" id="30085"/>
    <lineage>
        <taxon>Eukaryota</taxon>
        <taxon>Metazoa</taxon>
        <taxon>Ecdysozoa</taxon>
        <taxon>Arthropoda</taxon>
        <taxon>Hexapoda</taxon>
        <taxon>Insecta</taxon>
        <taxon>Pterygota</taxon>
        <taxon>Neoptera</taxon>
        <taxon>Paraneoptera</taxon>
        <taxon>Hemiptera</taxon>
        <taxon>Heteroptera</taxon>
        <taxon>Panheteroptera</taxon>
        <taxon>Cimicomorpha</taxon>
        <taxon>Miridae</taxon>
        <taxon>Mirini</taxon>
        <taxon>Lygus</taxon>
    </lineage>
</organism>
<feature type="region of interest" description="Disordered" evidence="1">
    <location>
        <begin position="41"/>
        <end position="72"/>
    </location>
</feature>
<feature type="non-terminal residue" evidence="2">
    <location>
        <position position="1"/>
    </location>
</feature>
<sequence length="100" mass="11378">QPDKHTRSLLLQHLRETVQIPDALLDSQKVGMSEGAAIPMSALPVPLPREKQRQETHWERPRCGLHRESSPFRGQFPVTQHQLMNHPDSGVVLIDLGKLY</sequence>
<evidence type="ECO:0000256" key="1">
    <source>
        <dbReference type="SAM" id="MobiDB-lite"/>
    </source>
</evidence>
<feature type="compositionally biased region" description="Basic and acidic residues" evidence="1">
    <location>
        <begin position="48"/>
        <end position="70"/>
    </location>
</feature>
<gene>
    <name evidence="2" type="primary">SLCO1C1_0</name>
    <name evidence="2" type="ORF">CM83_22232</name>
</gene>
<name>A0A0A9XIT8_LYGHE</name>
<dbReference type="EMBL" id="GBHO01024881">
    <property type="protein sequence ID" value="JAG18723.1"/>
    <property type="molecule type" value="Transcribed_RNA"/>
</dbReference>
<dbReference type="AlphaFoldDB" id="A0A0A9XIT8"/>
<reference evidence="2" key="1">
    <citation type="journal article" date="2014" name="PLoS ONE">
        <title>Transcriptome-Based Identification of ABC Transporters in the Western Tarnished Plant Bug Lygus hesperus.</title>
        <authorList>
            <person name="Hull J.J."/>
            <person name="Chaney K."/>
            <person name="Geib S.M."/>
            <person name="Fabrick J.A."/>
            <person name="Brent C.S."/>
            <person name="Walsh D."/>
            <person name="Lavine L.C."/>
        </authorList>
    </citation>
    <scope>NUCLEOTIDE SEQUENCE</scope>
</reference>